<keyword evidence="1" id="KW-1133">Transmembrane helix</keyword>
<organism evidence="2 3">
    <name type="scientific">Cardiocondyla obscurior</name>
    <dbReference type="NCBI Taxonomy" id="286306"/>
    <lineage>
        <taxon>Eukaryota</taxon>
        <taxon>Metazoa</taxon>
        <taxon>Ecdysozoa</taxon>
        <taxon>Arthropoda</taxon>
        <taxon>Hexapoda</taxon>
        <taxon>Insecta</taxon>
        <taxon>Pterygota</taxon>
        <taxon>Neoptera</taxon>
        <taxon>Endopterygota</taxon>
        <taxon>Hymenoptera</taxon>
        <taxon>Apocrita</taxon>
        <taxon>Aculeata</taxon>
        <taxon>Formicoidea</taxon>
        <taxon>Formicidae</taxon>
        <taxon>Myrmicinae</taxon>
        <taxon>Cardiocondyla</taxon>
    </lineage>
</organism>
<keyword evidence="1" id="KW-0472">Membrane</keyword>
<dbReference type="AlphaFoldDB" id="A0AAW2GPI2"/>
<proteinExistence type="predicted"/>
<keyword evidence="1" id="KW-0812">Transmembrane</keyword>
<dbReference type="Proteomes" id="UP001430953">
    <property type="component" value="Unassembled WGS sequence"/>
</dbReference>
<evidence type="ECO:0000256" key="1">
    <source>
        <dbReference type="SAM" id="Phobius"/>
    </source>
</evidence>
<dbReference type="EMBL" id="JADYXP020000003">
    <property type="protein sequence ID" value="KAL0129164.1"/>
    <property type="molecule type" value="Genomic_DNA"/>
</dbReference>
<name>A0AAW2GPI2_9HYME</name>
<evidence type="ECO:0000313" key="3">
    <source>
        <dbReference type="Proteomes" id="UP001430953"/>
    </source>
</evidence>
<protein>
    <submittedName>
        <fullName evidence="2">Uncharacterized protein</fullName>
    </submittedName>
</protein>
<feature type="transmembrane region" description="Helical" evidence="1">
    <location>
        <begin position="35"/>
        <end position="52"/>
    </location>
</feature>
<gene>
    <name evidence="2" type="ORF">PUN28_004092</name>
</gene>
<comment type="caution">
    <text evidence="2">The sequence shown here is derived from an EMBL/GenBank/DDBJ whole genome shotgun (WGS) entry which is preliminary data.</text>
</comment>
<accession>A0AAW2GPI2</accession>
<sequence length="82" mass="10062">MHFYSTVKKKIHRTSPSEFVNLRLPRFTDSRGRNLFNYFILLLFFFFFYYFSSLAKPLEMPVFNFYYGFVFIDVSLSYQSEF</sequence>
<keyword evidence="3" id="KW-1185">Reference proteome</keyword>
<evidence type="ECO:0000313" key="2">
    <source>
        <dbReference type="EMBL" id="KAL0129164.1"/>
    </source>
</evidence>
<reference evidence="2 3" key="1">
    <citation type="submission" date="2023-03" db="EMBL/GenBank/DDBJ databases">
        <title>High recombination rates correlate with genetic variation in Cardiocondyla obscurior ants.</title>
        <authorList>
            <person name="Errbii M."/>
        </authorList>
    </citation>
    <scope>NUCLEOTIDE SEQUENCE [LARGE SCALE GENOMIC DNA]</scope>
    <source>
        <strain evidence="2">Alpha-2009</strain>
        <tissue evidence="2">Whole body</tissue>
    </source>
</reference>